<sequence length="9" mass="1241">LIHWWMSMH</sequence>
<dbReference type="EMBL" id="CAJVCH010567753">
    <property type="protein sequence ID" value="CAG7832937.1"/>
    <property type="molecule type" value="Genomic_DNA"/>
</dbReference>
<evidence type="ECO:0000313" key="2">
    <source>
        <dbReference type="Proteomes" id="UP000708208"/>
    </source>
</evidence>
<feature type="non-terminal residue" evidence="1">
    <location>
        <position position="1"/>
    </location>
</feature>
<gene>
    <name evidence="1" type="ORF">AFUS01_LOCUS42592</name>
</gene>
<keyword evidence="2" id="KW-1185">Reference proteome</keyword>
<organism evidence="1 2">
    <name type="scientific">Allacma fusca</name>
    <dbReference type="NCBI Taxonomy" id="39272"/>
    <lineage>
        <taxon>Eukaryota</taxon>
        <taxon>Metazoa</taxon>
        <taxon>Ecdysozoa</taxon>
        <taxon>Arthropoda</taxon>
        <taxon>Hexapoda</taxon>
        <taxon>Collembola</taxon>
        <taxon>Symphypleona</taxon>
        <taxon>Sminthuridae</taxon>
        <taxon>Allacma</taxon>
    </lineage>
</organism>
<dbReference type="Proteomes" id="UP000708208">
    <property type="component" value="Unassembled WGS sequence"/>
</dbReference>
<comment type="caution">
    <text evidence="1">The sequence shown here is derived from an EMBL/GenBank/DDBJ whole genome shotgun (WGS) entry which is preliminary data.</text>
</comment>
<reference evidence="1" key="1">
    <citation type="submission" date="2021-06" db="EMBL/GenBank/DDBJ databases">
        <authorList>
            <person name="Hodson N. C."/>
            <person name="Mongue J. A."/>
            <person name="Jaron S. K."/>
        </authorList>
    </citation>
    <scope>NUCLEOTIDE SEQUENCE</scope>
</reference>
<evidence type="ECO:0000313" key="1">
    <source>
        <dbReference type="EMBL" id="CAG7832937.1"/>
    </source>
</evidence>
<proteinExistence type="predicted"/>
<accession>A0A8J2LCE9</accession>
<protein>
    <submittedName>
        <fullName evidence="1">Uncharacterized protein</fullName>
    </submittedName>
</protein>
<name>A0A8J2LCE9_9HEXA</name>